<feature type="domain" description="Histidine kinase" evidence="7">
    <location>
        <begin position="361"/>
        <end position="582"/>
    </location>
</feature>
<dbReference type="InterPro" id="IPR003594">
    <property type="entry name" value="HATPase_dom"/>
</dbReference>
<dbReference type="EMBL" id="LABX01000018">
    <property type="protein sequence ID" value="KMO40556.1"/>
    <property type="molecule type" value="Genomic_DNA"/>
</dbReference>
<keyword evidence="4" id="KW-0808">Transferase</keyword>
<dbReference type="SMART" id="SM00387">
    <property type="entry name" value="HATPase_c"/>
    <property type="match status" value="1"/>
</dbReference>
<dbReference type="PANTHER" id="PTHR42878:SF15">
    <property type="entry name" value="BACTERIOPHYTOCHROME"/>
    <property type="match status" value="1"/>
</dbReference>
<name>A0A0J6VN09_9HYPH</name>
<dbReference type="InterPro" id="IPR003661">
    <property type="entry name" value="HisK_dim/P_dom"/>
</dbReference>
<evidence type="ECO:0000256" key="6">
    <source>
        <dbReference type="PROSITE-ProRule" id="PRU00169"/>
    </source>
</evidence>
<dbReference type="SUPFAM" id="SSF47384">
    <property type="entry name" value="Homodimeric domain of signal transducing histidine kinase"/>
    <property type="match status" value="1"/>
</dbReference>
<accession>A0A0J6VN09</accession>
<dbReference type="Gene3D" id="3.40.50.2300">
    <property type="match status" value="1"/>
</dbReference>
<evidence type="ECO:0000259" key="7">
    <source>
        <dbReference type="PROSITE" id="PS50109"/>
    </source>
</evidence>
<dbReference type="InterPro" id="IPR036890">
    <property type="entry name" value="HATPase_C_sf"/>
</dbReference>
<dbReference type="CDD" id="cd00075">
    <property type="entry name" value="HATPase"/>
    <property type="match status" value="1"/>
</dbReference>
<dbReference type="SMART" id="SM00388">
    <property type="entry name" value="HisKA"/>
    <property type="match status" value="1"/>
</dbReference>
<evidence type="ECO:0000256" key="3">
    <source>
        <dbReference type="ARBA" id="ARBA00022553"/>
    </source>
</evidence>
<protein>
    <recommendedName>
        <fullName evidence="2">histidine kinase</fullName>
        <ecNumber evidence="2">2.7.13.3</ecNumber>
    </recommendedName>
</protein>
<dbReference type="PROSITE" id="PS50110">
    <property type="entry name" value="RESPONSE_REGULATORY"/>
    <property type="match status" value="1"/>
</dbReference>
<dbReference type="InterPro" id="IPR005467">
    <property type="entry name" value="His_kinase_dom"/>
</dbReference>
<dbReference type="InterPro" id="IPR001789">
    <property type="entry name" value="Sig_transdc_resp-reg_receiver"/>
</dbReference>
<dbReference type="PROSITE" id="PS50109">
    <property type="entry name" value="HIS_KIN"/>
    <property type="match status" value="1"/>
</dbReference>
<dbReference type="SUPFAM" id="SSF55874">
    <property type="entry name" value="ATPase domain of HSP90 chaperone/DNA topoisomerase II/histidine kinase"/>
    <property type="match status" value="1"/>
</dbReference>
<proteinExistence type="predicted"/>
<dbReference type="Gene3D" id="1.10.287.130">
    <property type="match status" value="1"/>
</dbReference>
<comment type="catalytic activity">
    <reaction evidence="1">
        <text>ATP + protein L-histidine = ADP + protein N-phospho-L-histidine.</text>
        <dbReference type="EC" id="2.7.13.3"/>
    </reaction>
</comment>
<dbReference type="Pfam" id="PF00512">
    <property type="entry name" value="HisKA"/>
    <property type="match status" value="1"/>
</dbReference>
<dbReference type="InterPro" id="IPR004358">
    <property type="entry name" value="Sig_transdc_His_kin-like_C"/>
</dbReference>
<evidence type="ECO:0000313" key="9">
    <source>
        <dbReference type="EMBL" id="KMO40556.1"/>
    </source>
</evidence>
<evidence type="ECO:0000256" key="2">
    <source>
        <dbReference type="ARBA" id="ARBA00012438"/>
    </source>
</evidence>
<dbReference type="PANTHER" id="PTHR42878">
    <property type="entry name" value="TWO-COMPONENT HISTIDINE KINASE"/>
    <property type="match status" value="1"/>
</dbReference>
<gene>
    <name evidence="9" type="ORF">VP06_02335</name>
</gene>
<comment type="caution">
    <text evidence="9">The sequence shown here is derived from an EMBL/GenBank/DDBJ whole genome shotgun (WGS) entry which is preliminary data.</text>
</comment>
<dbReference type="Pfam" id="PF11849">
    <property type="entry name" value="DUF3369"/>
    <property type="match status" value="1"/>
</dbReference>
<evidence type="ECO:0000256" key="4">
    <source>
        <dbReference type="ARBA" id="ARBA00022679"/>
    </source>
</evidence>
<feature type="domain" description="Response regulatory" evidence="8">
    <location>
        <begin position="29"/>
        <end position="153"/>
    </location>
</feature>
<dbReference type="SUPFAM" id="SSF52172">
    <property type="entry name" value="CheY-like"/>
    <property type="match status" value="1"/>
</dbReference>
<organism evidence="9 10">
    <name type="scientific">Methylobacterium aquaticum</name>
    <dbReference type="NCBI Taxonomy" id="270351"/>
    <lineage>
        <taxon>Bacteria</taxon>
        <taxon>Pseudomonadati</taxon>
        <taxon>Pseudomonadota</taxon>
        <taxon>Alphaproteobacteria</taxon>
        <taxon>Hyphomicrobiales</taxon>
        <taxon>Methylobacteriaceae</taxon>
        <taxon>Methylobacterium</taxon>
    </lineage>
</organism>
<dbReference type="GO" id="GO:0030295">
    <property type="term" value="F:protein kinase activator activity"/>
    <property type="evidence" value="ECO:0007669"/>
    <property type="project" value="TreeGrafter"/>
</dbReference>
<dbReference type="CDD" id="cd00082">
    <property type="entry name" value="HisKA"/>
    <property type="match status" value="1"/>
</dbReference>
<sequence>MSDDDILFLLPDDEPGPEAPAASPAASWPVLVVDDDPAVHEGTRFALSGYGLDGAGLELISAYSAAEARTLLSARRGMAVILLDVVMETDDAGLRLVDFVRRELKDDTVRIILRTGQPGQAPERRIIVDYDINDYKAKTELTADKLFTSLTAALRAYQQLKRLEETRRGLEIIIDAAPMLLDYKSMQRLAEGVLTQVASLLNAACEGILVLREQSGPQDAVSVLAGSGCYQHLAGGDRPRPLDEDVRAIVAHAFAERRHTFGDRWSTLYVRTASGSEIVALLKADRSLSETDRALIGLFTSRLSVAFDNVILYEQLQRANIGLEQRVVERTGELMRANRRLAMQRSDLRRANQLKTEILGTVAHDLKNPLAVILGRTEMLGDMIAARPQPTEAMHAQIGHIRDTARRLTGMIESLIADAMNDAHDITLRRELLDVAALAREVSQANAPLAETKGQTLRSEIPDSLTLHGDAERLREAMDNLISNAIKYSPPGGEIVVTVTREADDTVYAVRDHGPGLSPEDIGRLFGRFQRLSAKPTAGEGSTGLGLSIVKRIAELHGGQATAETHAPEPGSTFAIRLPAVAGDPA</sequence>
<keyword evidence="3 6" id="KW-0597">Phosphoprotein</keyword>
<feature type="modified residue" description="4-aspartylphosphate" evidence="6">
    <location>
        <position position="84"/>
    </location>
</feature>
<dbReference type="InterPro" id="IPR021800">
    <property type="entry name" value="DUF3369"/>
</dbReference>
<dbReference type="InterPro" id="IPR036097">
    <property type="entry name" value="HisK_dim/P_sf"/>
</dbReference>
<dbReference type="SUPFAM" id="SSF55781">
    <property type="entry name" value="GAF domain-like"/>
    <property type="match status" value="1"/>
</dbReference>
<dbReference type="FunFam" id="3.30.565.10:FF:000006">
    <property type="entry name" value="Sensor histidine kinase WalK"/>
    <property type="match status" value="1"/>
</dbReference>
<evidence type="ECO:0000256" key="1">
    <source>
        <dbReference type="ARBA" id="ARBA00000085"/>
    </source>
</evidence>
<dbReference type="PRINTS" id="PR00344">
    <property type="entry name" value="BCTRLSENSOR"/>
</dbReference>
<dbReference type="Proteomes" id="UP000035929">
    <property type="component" value="Unassembled WGS sequence"/>
</dbReference>
<dbReference type="InterPro" id="IPR050351">
    <property type="entry name" value="BphY/WalK/GraS-like"/>
</dbReference>
<dbReference type="GO" id="GO:0000155">
    <property type="term" value="F:phosphorelay sensor kinase activity"/>
    <property type="evidence" value="ECO:0007669"/>
    <property type="project" value="InterPro"/>
</dbReference>
<evidence type="ECO:0000313" key="10">
    <source>
        <dbReference type="Proteomes" id="UP000035929"/>
    </source>
</evidence>
<keyword evidence="5 9" id="KW-0418">Kinase</keyword>
<dbReference type="Gene3D" id="3.30.565.10">
    <property type="entry name" value="Histidine kinase-like ATPase, C-terminal domain"/>
    <property type="match status" value="1"/>
</dbReference>
<dbReference type="GO" id="GO:0007234">
    <property type="term" value="P:osmosensory signaling via phosphorelay pathway"/>
    <property type="evidence" value="ECO:0007669"/>
    <property type="project" value="TreeGrafter"/>
</dbReference>
<evidence type="ECO:0000256" key="5">
    <source>
        <dbReference type="ARBA" id="ARBA00022777"/>
    </source>
</evidence>
<dbReference type="GO" id="GO:0000156">
    <property type="term" value="F:phosphorelay response regulator activity"/>
    <property type="evidence" value="ECO:0007669"/>
    <property type="project" value="TreeGrafter"/>
</dbReference>
<dbReference type="RefSeq" id="WP_048462225.1">
    <property type="nucleotide sequence ID" value="NZ_LABX01000018.1"/>
</dbReference>
<dbReference type="OrthoDB" id="7326651at2"/>
<dbReference type="AlphaFoldDB" id="A0A0J6VN09"/>
<dbReference type="InterPro" id="IPR011006">
    <property type="entry name" value="CheY-like_superfamily"/>
</dbReference>
<evidence type="ECO:0000259" key="8">
    <source>
        <dbReference type="PROSITE" id="PS50110"/>
    </source>
</evidence>
<reference evidence="9 10" key="1">
    <citation type="submission" date="2015-03" db="EMBL/GenBank/DDBJ databases">
        <title>Genome sequencing of Methylobacterium aquaticum DSM16371 type strain.</title>
        <authorList>
            <person name="Chaudhry V."/>
            <person name="Patil P.B."/>
        </authorList>
    </citation>
    <scope>NUCLEOTIDE SEQUENCE [LARGE SCALE GENOMIC DNA]</scope>
    <source>
        <strain evidence="9 10">DSM 16371</strain>
    </source>
</reference>
<dbReference type="EC" id="2.7.13.3" evidence="2"/>
<dbReference type="PATRIC" id="fig|270351.6.peg.2281"/>
<dbReference type="Pfam" id="PF02518">
    <property type="entry name" value="HATPase_c"/>
    <property type="match status" value="1"/>
</dbReference>